<dbReference type="PROSITE" id="PS50011">
    <property type="entry name" value="PROTEIN_KINASE_DOM"/>
    <property type="match status" value="1"/>
</dbReference>
<evidence type="ECO:0000259" key="11">
    <source>
        <dbReference type="PROSITE" id="PS51285"/>
    </source>
</evidence>
<dbReference type="InterPro" id="IPR050236">
    <property type="entry name" value="Ser_Thr_kinase_AGC"/>
</dbReference>
<dbReference type="SMART" id="SM00220">
    <property type="entry name" value="S_TKc"/>
    <property type="match status" value="1"/>
</dbReference>
<dbReference type="InParanoid" id="L8FVY6"/>
<dbReference type="Pfam" id="PF00069">
    <property type="entry name" value="Pkinase"/>
    <property type="match status" value="2"/>
</dbReference>
<dbReference type="EC" id="2.7.11.1" evidence="1"/>
<evidence type="ECO:0000256" key="8">
    <source>
        <dbReference type="ARBA" id="ARBA00048679"/>
    </source>
</evidence>
<keyword evidence="2" id="KW-0723">Serine/threonine-protein kinase</keyword>
<dbReference type="GO" id="GO:0004674">
    <property type="term" value="F:protein serine/threonine kinase activity"/>
    <property type="evidence" value="ECO:0007669"/>
    <property type="project" value="UniProtKB-KW"/>
</dbReference>
<organism evidence="12 13">
    <name type="scientific">Pseudogymnoascus destructans (strain ATCC MYA-4855 / 20631-21)</name>
    <name type="common">Bat white-nose syndrome fungus</name>
    <name type="synonym">Geomyces destructans</name>
    <dbReference type="NCBI Taxonomy" id="658429"/>
    <lineage>
        <taxon>Eukaryota</taxon>
        <taxon>Fungi</taxon>
        <taxon>Dikarya</taxon>
        <taxon>Ascomycota</taxon>
        <taxon>Pezizomycotina</taxon>
        <taxon>Leotiomycetes</taxon>
        <taxon>Thelebolales</taxon>
        <taxon>Thelebolaceae</taxon>
        <taxon>Pseudogymnoascus</taxon>
    </lineage>
</organism>
<dbReference type="InterPro" id="IPR011009">
    <property type="entry name" value="Kinase-like_dom_sf"/>
</dbReference>
<dbReference type="Gene3D" id="3.30.200.20">
    <property type="entry name" value="Phosphorylase Kinase, domain 1"/>
    <property type="match status" value="1"/>
</dbReference>
<evidence type="ECO:0000256" key="1">
    <source>
        <dbReference type="ARBA" id="ARBA00012513"/>
    </source>
</evidence>
<feature type="compositionally biased region" description="Polar residues" evidence="9">
    <location>
        <begin position="60"/>
        <end position="77"/>
    </location>
</feature>
<keyword evidence="4" id="KW-0547">Nucleotide-binding</keyword>
<feature type="domain" description="AGC-kinase C-terminal" evidence="11">
    <location>
        <begin position="712"/>
        <end position="799"/>
    </location>
</feature>
<proteinExistence type="predicted"/>
<name>L8FVY6_PSED2</name>
<gene>
    <name evidence="12" type="ORF">GMDG_07157</name>
</gene>
<feature type="region of interest" description="Disordered" evidence="9">
    <location>
        <begin position="60"/>
        <end position="79"/>
    </location>
</feature>
<feature type="region of interest" description="Disordered" evidence="9">
    <location>
        <begin position="136"/>
        <end position="193"/>
    </location>
</feature>
<feature type="compositionally biased region" description="Polar residues" evidence="9">
    <location>
        <begin position="164"/>
        <end position="193"/>
    </location>
</feature>
<dbReference type="STRING" id="658429.L8FVY6"/>
<comment type="catalytic activity">
    <reaction evidence="7">
        <text>L-threonyl-[protein] + ATP = O-phospho-L-threonyl-[protein] + ADP + H(+)</text>
        <dbReference type="Rhea" id="RHEA:46608"/>
        <dbReference type="Rhea" id="RHEA-COMP:11060"/>
        <dbReference type="Rhea" id="RHEA-COMP:11605"/>
        <dbReference type="ChEBI" id="CHEBI:15378"/>
        <dbReference type="ChEBI" id="CHEBI:30013"/>
        <dbReference type="ChEBI" id="CHEBI:30616"/>
        <dbReference type="ChEBI" id="CHEBI:61977"/>
        <dbReference type="ChEBI" id="CHEBI:456216"/>
        <dbReference type="EC" id="2.7.11.1"/>
    </reaction>
</comment>
<evidence type="ECO:0000256" key="9">
    <source>
        <dbReference type="SAM" id="MobiDB-lite"/>
    </source>
</evidence>
<dbReference type="FunFam" id="1.10.510.10:FF:000997">
    <property type="entry name" value="Kinase, AGC NDR"/>
    <property type="match status" value="1"/>
</dbReference>
<evidence type="ECO:0000256" key="2">
    <source>
        <dbReference type="ARBA" id="ARBA00022527"/>
    </source>
</evidence>
<dbReference type="GO" id="GO:0035556">
    <property type="term" value="P:intracellular signal transduction"/>
    <property type="evidence" value="ECO:0007669"/>
    <property type="project" value="TreeGrafter"/>
</dbReference>
<dbReference type="SUPFAM" id="SSF56112">
    <property type="entry name" value="Protein kinase-like (PK-like)"/>
    <property type="match status" value="1"/>
</dbReference>
<feature type="region of interest" description="Disordered" evidence="9">
    <location>
        <begin position="1"/>
        <end position="50"/>
    </location>
</feature>
<dbReference type="PANTHER" id="PTHR24356">
    <property type="entry name" value="SERINE/THREONINE-PROTEIN KINASE"/>
    <property type="match status" value="1"/>
</dbReference>
<evidence type="ECO:0000256" key="3">
    <source>
        <dbReference type="ARBA" id="ARBA00022679"/>
    </source>
</evidence>
<feature type="domain" description="Protein kinase" evidence="10">
    <location>
        <begin position="344"/>
        <end position="711"/>
    </location>
</feature>
<dbReference type="InterPro" id="IPR000719">
    <property type="entry name" value="Prot_kinase_dom"/>
</dbReference>
<evidence type="ECO:0000259" key="10">
    <source>
        <dbReference type="PROSITE" id="PS50011"/>
    </source>
</evidence>
<reference evidence="13" key="1">
    <citation type="submission" date="2010-09" db="EMBL/GenBank/DDBJ databases">
        <title>The genome sequence of Geomyces destructans 20631-21.</title>
        <authorList>
            <consortium name="The Broad Institute Genome Sequencing Platform"/>
            <person name="Cuomo C.A."/>
            <person name="Blehert D.S."/>
            <person name="Lorch J.M."/>
            <person name="Young S.K."/>
            <person name="Zeng Q."/>
            <person name="Gargeya S."/>
            <person name="Fitzgerald M."/>
            <person name="Haas B."/>
            <person name="Abouelleil A."/>
            <person name="Alvarado L."/>
            <person name="Arachchi H.M."/>
            <person name="Berlin A."/>
            <person name="Brown A."/>
            <person name="Chapman S.B."/>
            <person name="Chen Z."/>
            <person name="Dunbar C."/>
            <person name="Freedman E."/>
            <person name="Gearin G."/>
            <person name="Gellesch M."/>
            <person name="Goldberg J."/>
            <person name="Griggs A."/>
            <person name="Gujja S."/>
            <person name="Heiman D."/>
            <person name="Howarth C."/>
            <person name="Larson L."/>
            <person name="Lui A."/>
            <person name="MacDonald P.J.P."/>
            <person name="Montmayeur A."/>
            <person name="Murphy C."/>
            <person name="Neiman D."/>
            <person name="Pearson M."/>
            <person name="Priest M."/>
            <person name="Roberts A."/>
            <person name="Saif S."/>
            <person name="Shea T."/>
            <person name="Shenoy N."/>
            <person name="Sisk P."/>
            <person name="Stolte C."/>
            <person name="Sykes S."/>
            <person name="Wortman J."/>
            <person name="Nusbaum C."/>
            <person name="Birren B."/>
        </authorList>
    </citation>
    <scope>NUCLEOTIDE SEQUENCE [LARGE SCALE GENOMIC DNA]</scope>
    <source>
        <strain evidence="13">ATCC MYA-4855 / 20631-21</strain>
    </source>
</reference>
<evidence type="ECO:0000256" key="6">
    <source>
        <dbReference type="ARBA" id="ARBA00022840"/>
    </source>
</evidence>
<dbReference type="InterPro" id="IPR000961">
    <property type="entry name" value="AGC-kinase_C"/>
</dbReference>
<dbReference type="Gene3D" id="1.10.510.10">
    <property type="entry name" value="Transferase(Phosphotransferase) domain 1"/>
    <property type="match status" value="1"/>
</dbReference>
<evidence type="ECO:0000313" key="12">
    <source>
        <dbReference type="EMBL" id="ELR05115.1"/>
    </source>
</evidence>
<accession>L8FVY6</accession>
<dbReference type="EMBL" id="GL573371">
    <property type="protein sequence ID" value="ELR05115.1"/>
    <property type="molecule type" value="Genomic_DNA"/>
</dbReference>
<dbReference type="AlphaFoldDB" id="L8FVY6"/>
<keyword evidence="6" id="KW-0067">ATP-binding</keyword>
<dbReference type="PROSITE" id="PS51285">
    <property type="entry name" value="AGC_KINASE_CTER"/>
    <property type="match status" value="1"/>
</dbReference>
<dbReference type="OrthoDB" id="3638488at2759"/>
<evidence type="ECO:0000256" key="7">
    <source>
        <dbReference type="ARBA" id="ARBA00047899"/>
    </source>
</evidence>
<dbReference type="GO" id="GO:0005524">
    <property type="term" value="F:ATP binding"/>
    <property type="evidence" value="ECO:0007669"/>
    <property type="project" value="UniProtKB-KW"/>
</dbReference>
<dbReference type="PANTHER" id="PTHR24356:SF400">
    <property type="entry name" value="SERINE_THREONINE-PROTEIN KINASE CBK1"/>
    <property type="match status" value="1"/>
</dbReference>
<sequence>MKRICSQGDSPGDFKIYEDEVEEPLDRQTNTLIPPSKDSTPRPSKIRRHGSKILSVLRSLTNSGKSPMSPSVNSPLSGKTCPPPRFSISVLTNVASSASNLESSSPISPQIGNVELARELVKKVSMSFNNMRPSVQPPTVVIRSPKSRPSPSLEKGVLELTPEVSPSTSGETSGNSAGKQSAPARTNSTGMTSLDSKFFAGKMVSGHSSNTENKKATVTKQQVAEETIVNNSLMPISEVAQEVMIAPVPVPTVITVEKAAAAKIFFETHYNGLLASGPSPRSLRLREFEGVLYENSAHMTHSEMVEHRRDWLHSETNYIREVRVMKSRNHFRKQKGTDPMVSHYEIVKVLGKGSFGVVRLVREKEDIFSPFSFFEPKKKEVYAMKVIRKSDMLRNSQEGHLRAERDFLVASEGSRWVVPLIVSFQDANNLYLIMDYMPGGDFLGLLIRDNILSEAVTKWYIAEMILCIEEAHRLRWIHRDIKPDNFLISASGHLKISDFGLAFDGHWSHDQSFYNNHRYSLLTKLGINVEGDSIDKKDGRTVAVAMQLAHVVMGGKDKHEKKSSGSNEGILNWRNRNGNRTLARSVVGTSQYMAPEVVRGELYDARCDWWSVAVILYECLYGHTPFLAEEGGRAQTKLNILSHRTTFSFPSKPVVSSRCQDLIKRMIQEKGERLCSRRYKARDLVSSNNRDYAGRYVYPDDAEDIKSHRWFKDILWDRIHIMTPPFVPTIKSIDDTHYFDEEEPISDFSTSVDDAANLTPPTEDELDAALRCFNREIQMLARGYVGSAYDSTKLRRIEREIEGFVMGEEQKEYLRGFVRAYGRKEKKRPRDRLLRDGEYRQRVLECRKKGAFLGYSWRRIQKNSLRDLNDKRGTGGGMGRNGLGAAKGKAKVWMRGRLSVN</sequence>
<protein>
    <recommendedName>
        <fullName evidence="1">non-specific serine/threonine protein kinase</fullName>
        <ecNumber evidence="1">2.7.11.1</ecNumber>
    </recommendedName>
</protein>
<comment type="catalytic activity">
    <reaction evidence="8">
        <text>L-seryl-[protein] + ATP = O-phospho-L-seryl-[protein] + ADP + H(+)</text>
        <dbReference type="Rhea" id="RHEA:17989"/>
        <dbReference type="Rhea" id="RHEA-COMP:9863"/>
        <dbReference type="Rhea" id="RHEA-COMP:11604"/>
        <dbReference type="ChEBI" id="CHEBI:15378"/>
        <dbReference type="ChEBI" id="CHEBI:29999"/>
        <dbReference type="ChEBI" id="CHEBI:30616"/>
        <dbReference type="ChEBI" id="CHEBI:83421"/>
        <dbReference type="ChEBI" id="CHEBI:456216"/>
        <dbReference type="EC" id="2.7.11.1"/>
    </reaction>
</comment>
<dbReference type="Proteomes" id="UP000011064">
    <property type="component" value="Unassembled WGS sequence"/>
</dbReference>
<dbReference type="HOGENOM" id="CLU_000288_19_0_1"/>
<evidence type="ECO:0000313" key="13">
    <source>
        <dbReference type="Proteomes" id="UP000011064"/>
    </source>
</evidence>
<keyword evidence="13" id="KW-1185">Reference proteome</keyword>
<keyword evidence="5 12" id="KW-0418">Kinase</keyword>
<evidence type="ECO:0000256" key="4">
    <source>
        <dbReference type="ARBA" id="ARBA00022741"/>
    </source>
</evidence>
<evidence type="ECO:0000256" key="5">
    <source>
        <dbReference type="ARBA" id="ARBA00022777"/>
    </source>
</evidence>
<keyword evidence="3" id="KW-0808">Transferase</keyword>
<dbReference type="VEuPathDB" id="FungiDB:GMDG_07157"/>
<feature type="compositionally biased region" description="Polar residues" evidence="9">
    <location>
        <begin position="27"/>
        <end position="42"/>
    </location>
</feature>